<dbReference type="Gene3D" id="2.20.100.10">
    <property type="entry name" value="Thrombospondin type-1 (TSP1) repeat"/>
    <property type="match status" value="1"/>
</dbReference>
<dbReference type="EMBL" id="CAMXCT010002398">
    <property type="protein sequence ID" value="CAI3997927.1"/>
    <property type="molecule type" value="Genomic_DNA"/>
</dbReference>
<proteinExistence type="predicted"/>
<sequence length="996" mass="104241">MGEGFARESRDCILAGWELAAPSIDYQHLTSDGQACSRSCGGGLYEMRRNVIAQAVGGGIKCPGAASPERSRFFSCNTQPCPTALALNVYTEPKWVKPNTFFQVIVEGYFLKPEEDRVVLVQGGDAVECGQAANSSGGNASENGSIPQVQWGSGATCSQPASNSTYLQCGDGVASLVVNQPGRYRLCLCHAASVQVEYVNISGSMELLRDRCSRLEDFALMPSNGSLIDITGSHTETEEKADVDDALGVLGMKGLQESGRNRSDLILILGLISATLLYCCAILGACWFWRYRWRKRGEWRRMGSGLFKNSLVAKATKAAWEAYNRTVTEQAQLTEDGDGENVDDLVAEPLADLTSVPQTGTLTPPGTGVSLKSGSSMLLGGSTVPLPVAPALPHQDVHRPVSPKMGGSFLDLPLAGKGTRSATASPSRPCTANTVLTIAEEPGSEVKQETPRDAASDHGSGGATPTATQASRMLELQLPGLEKKLAKLREEQSESETESPQSEALPAPRGVLAAAPPSMAPPSLPGQPQSEAAKAEASKSSPRPSEVPQAPSKPSLPSMSAMRRPLPPPPKLSKEAEVPEPIQEQSQSLQPATPVAVPAPVLEESQEAGTPHHEMLPEEEVDGELWVAAEVVVQEPPAVEPDAPRTPQTPQEETPEVKAPQEPEQVPSTPSTPASKMSKDESPSGAPKLSSWLTDMRSRMANKQAAESKEVQEKPEKPAASTSKFAPSSSLRPSGKLTKPPKPPPKPSAAASPPAAAETAAPTEIEVAPAVPPLALPTVEEEPTAGIVRCFRGNASGISSKASAGEQSTQSTAEQEPGDEPKQVEAVSSETSQGEGGSLSLPPNFTAQRNGPLPTGNWEDSQEKLRQEWYEKLAAGVDDNDRPRRGKASLRGAAGSLRRPGASLRNTASASGSAANSQMGSLAPSRASQSPVMSPRQSGDTEGDAPSGGTLPPPPPPRKSQRGPGPGPPLPGLGPGPAPAGMAGAPGSKLKPNWAF</sequence>
<dbReference type="AlphaFoldDB" id="A0A9P1G5C4"/>
<comment type="caution">
    <text evidence="3">The sequence shown here is derived from an EMBL/GenBank/DDBJ whole genome shotgun (WGS) entry which is preliminary data.</text>
</comment>
<dbReference type="InterPro" id="IPR000884">
    <property type="entry name" value="TSP1_rpt"/>
</dbReference>
<feature type="region of interest" description="Disordered" evidence="1">
    <location>
        <begin position="439"/>
        <end position="467"/>
    </location>
</feature>
<feature type="compositionally biased region" description="Low complexity" evidence="1">
    <location>
        <begin position="748"/>
        <end position="768"/>
    </location>
</feature>
<feature type="compositionally biased region" description="Low complexity" evidence="1">
    <location>
        <begin position="908"/>
        <end position="917"/>
    </location>
</feature>
<feature type="compositionally biased region" description="Pro residues" evidence="1">
    <location>
        <begin position="965"/>
        <end position="978"/>
    </location>
</feature>
<organism evidence="3">
    <name type="scientific">Cladocopium goreaui</name>
    <dbReference type="NCBI Taxonomy" id="2562237"/>
    <lineage>
        <taxon>Eukaryota</taxon>
        <taxon>Sar</taxon>
        <taxon>Alveolata</taxon>
        <taxon>Dinophyceae</taxon>
        <taxon>Suessiales</taxon>
        <taxon>Symbiodiniaceae</taxon>
        <taxon>Cladocopium</taxon>
    </lineage>
</organism>
<evidence type="ECO:0000313" key="5">
    <source>
        <dbReference type="Proteomes" id="UP001152797"/>
    </source>
</evidence>
<keyword evidence="2" id="KW-0472">Membrane</keyword>
<evidence type="ECO:0000256" key="2">
    <source>
        <dbReference type="SAM" id="Phobius"/>
    </source>
</evidence>
<dbReference type="OrthoDB" id="412680at2759"/>
<reference evidence="4" key="2">
    <citation type="submission" date="2024-04" db="EMBL/GenBank/DDBJ databases">
        <authorList>
            <person name="Chen Y."/>
            <person name="Shah S."/>
            <person name="Dougan E. K."/>
            <person name="Thang M."/>
            <person name="Chan C."/>
        </authorList>
    </citation>
    <scope>NUCLEOTIDE SEQUENCE [LARGE SCALE GENOMIC DNA]</scope>
</reference>
<keyword evidence="2" id="KW-0812">Transmembrane</keyword>
<keyword evidence="5" id="KW-1185">Reference proteome</keyword>
<feature type="compositionally biased region" description="Polar residues" evidence="1">
    <location>
        <begin position="797"/>
        <end position="814"/>
    </location>
</feature>
<feature type="region of interest" description="Disordered" evidence="1">
    <location>
        <begin position="797"/>
        <end position="996"/>
    </location>
</feature>
<feature type="compositionally biased region" description="Low complexity" evidence="1">
    <location>
        <begin position="627"/>
        <end position="652"/>
    </location>
</feature>
<dbReference type="EMBL" id="CAMXCT020002398">
    <property type="protein sequence ID" value="CAL1151302.1"/>
    <property type="molecule type" value="Genomic_DNA"/>
</dbReference>
<feature type="compositionally biased region" description="Basic and acidic residues" evidence="1">
    <location>
        <begin position="444"/>
        <end position="456"/>
    </location>
</feature>
<evidence type="ECO:0000313" key="4">
    <source>
        <dbReference type="EMBL" id="CAL1151302.1"/>
    </source>
</evidence>
<dbReference type="Proteomes" id="UP001152797">
    <property type="component" value="Unassembled WGS sequence"/>
</dbReference>
<name>A0A9P1G5C4_9DINO</name>
<feature type="transmembrane region" description="Helical" evidence="2">
    <location>
        <begin position="265"/>
        <end position="291"/>
    </location>
</feature>
<gene>
    <name evidence="3" type="ORF">C1SCF055_LOCUS24265</name>
</gene>
<evidence type="ECO:0000313" key="3">
    <source>
        <dbReference type="EMBL" id="CAI3997927.1"/>
    </source>
</evidence>
<evidence type="ECO:0000256" key="1">
    <source>
        <dbReference type="SAM" id="MobiDB-lite"/>
    </source>
</evidence>
<feature type="region of interest" description="Disordered" evidence="1">
    <location>
        <begin position="487"/>
        <end position="768"/>
    </location>
</feature>
<feature type="compositionally biased region" description="Polar residues" evidence="1">
    <location>
        <begin position="720"/>
        <end position="732"/>
    </location>
</feature>
<feature type="compositionally biased region" description="Basic and acidic residues" evidence="1">
    <location>
        <begin position="861"/>
        <end position="871"/>
    </location>
</feature>
<feature type="compositionally biased region" description="Low complexity" evidence="1">
    <location>
        <begin position="591"/>
        <end position="601"/>
    </location>
</feature>
<accession>A0A9P1G5C4</accession>
<dbReference type="InterPro" id="IPR036383">
    <property type="entry name" value="TSP1_rpt_sf"/>
</dbReference>
<keyword evidence="2" id="KW-1133">Transmembrane helix</keyword>
<feature type="compositionally biased region" description="Basic and acidic residues" evidence="1">
    <location>
        <begin position="706"/>
        <end position="717"/>
    </location>
</feature>
<feature type="compositionally biased region" description="Polar residues" evidence="1">
    <location>
        <begin position="926"/>
        <end position="940"/>
    </location>
</feature>
<dbReference type="PROSITE" id="PS50092">
    <property type="entry name" value="TSP1"/>
    <property type="match status" value="1"/>
</dbReference>
<protein>
    <submittedName>
        <fullName evidence="3">Uncharacterized protein</fullName>
    </submittedName>
</protein>
<dbReference type="EMBL" id="CAMXCT030002398">
    <property type="protein sequence ID" value="CAL4785239.1"/>
    <property type="molecule type" value="Genomic_DNA"/>
</dbReference>
<feature type="compositionally biased region" description="Polar residues" evidence="1">
    <location>
        <begin position="666"/>
        <end position="675"/>
    </location>
</feature>
<reference evidence="3" key="1">
    <citation type="submission" date="2022-10" db="EMBL/GenBank/DDBJ databases">
        <authorList>
            <person name="Chen Y."/>
            <person name="Dougan E. K."/>
            <person name="Chan C."/>
            <person name="Rhodes N."/>
            <person name="Thang M."/>
        </authorList>
    </citation>
    <scope>NUCLEOTIDE SEQUENCE</scope>
</reference>